<feature type="signal peptide" evidence="3">
    <location>
        <begin position="1"/>
        <end position="17"/>
    </location>
</feature>
<dbReference type="InterPro" id="IPR017850">
    <property type="entry name" value="Alkaline_phosphatase_core_sf"/>
</dbReference>
<dbReference type="RefSeq" id="XP_051444855.1">
    <property type="nucleotide sequence ID" value="XM_051584036.1"/>
</dbReference>
<feature type="chain" id="PRO_5041956031" evidence="3">
    <location>
        <begin position="18"/>
        <end position="480"/>
    </location>
</feature>
<dbReference type="Proteomes" id="UP001206595">
    <property type="component" value="Unassembled WGS sequence"/>
</dbReference>
<name>A0AAD5EBD6_UMBRA</name>
<keyword evidence="5" id="KW-1185">Reference proteome</keyword>
<dbReference type="PANTHER" id="PTHR31956">
    <property type="entry name" value="NON-SPECIFIC PHOSPHOLIPASE C4-RELATED"/>
    <property type="match status" value="1"/>
</dbReference>
<dbReference type="Gene3D" id="3.40.720.10">
    <property type="entry name" value="Alkaline Phosphatase, subunit A"/>
    <property type="match status" value="2"/>
</dbReference>
<protein>
    <submittedName>
        <fullName evidence="4">Uncharacterized protein</fullName>
    </submittedName>
</protein>
<evidence type="ECO:0000256" key="1">
    <source>
        <dbReference type="ARBA" id="ARBA00022801"/>
    </source>
</evidence>
<comment type="caution">
    <text evidence="4">The sequence shown here is derived from an EMBL/GenBank/DDBJ whole genome shotgun (WGS) entry which is preliminary data.</text>
</comment>
<evidence type="ECO:0000256" key="3">
    <source>
        <dbReference type="SAM" id="SignalP"/>
    </source>
</evidence>
<reference evidence="4" key="2">
    <citation type="journal article" date="2022" name="Proc. Natl. Acad. Sci. U.S.A.">
        <title>Diploid-dominant life cycles characterize the early evolution of Fungi.</title>
        <authorList>
            <person name="Amses K.R."/>
            <person name="Simmons D.R."/>
            <person name="Longcore J.E."/>
            <person name="Mondo S.J."/>
            <person name="Seto K."/>
            <person name="Jeronimo G.H."/>
            <person name="Bonds A.E."/>
            <person name="Quandt C.A."/>
            <person name="Davis W.J."/>
            <person name="Chang Y."/>
            <person name="Federici B.A."/>
            <person name="Kuo A."/>
            <person name="LaButti K."/>
            <person name="Pangilinan J."/>
            <person name="Andreopoulos W."/>
            <person name="Tritt A."/>
            <person name="Riley R."/>
            <person name="Hundley H."/>
            <person name="Johnson J."/>
            <person name="Lipzen A."/>
            <person name="Barry K."/>
            <person name="Lang B.F."/>
            <person name="Cuomo C.A."/>
            <person name="Buchler N.E."/>
            <person name="Grigoriev I.V."/>
            <person name="Spatafora J.W."/>
            <person name="Stajich J.E."/>
            <person name="James T.Y."/>
        </authorList>
    </citation>
    <scope>NUCLEOTIDE SEQUENCE</scope>
    <source>
        <strain evidence="4">AG</strain>
    </source>
</reference>
<accession>A0AAD5EBD6</accession>
<evidence type="ECO:0000256" key="2">
    <source>
        <dbReference type="SAM" id="MobiDB-lite"/>
    </source>
</evidence>
<dbReference type="AlphaFoldDB" id="A0AAD5EBD6"/>
<dbReference type="GeneID" id="75909386"/>
<reference evidence="4" key="1">
    <citation type="submission" date="2021-06" db="EMBL/GenBank/DDBJ databases">
        <authorList>
            <consortium name="DOE Joint Genome Institute"/>
            <person name="Mondo S.J."/>
            <person name="Amses K.R."/>
            <person name="Simmons D.R."/>
            <person name="Longcore J.E."/>
            <person name="Seto K."/>
            <person name="Alves G.H."/>
            <person name="Bonds A.E."/>
            <person name="Quandt C.A."/>
            <person name="Davis W.J."/>
            <person name="Chang Y."/>
            <person name="Letcher P.M."/>
            <person name="Powell M.J."/>
            <person name="Kuo A."/>
            <person name="Labutti K."/>
            <person name="Pangilinan J."/>
            <person name="Andreopoulos W."/>
            <person name="Tritt A."/>
            <person name="Riley R."/>
            <person name="Hundley H."/>
            <person name="Johnson J."/>
            <person name="Lipzen A."/>
            <person name="Barry K."/>
            <person name="Berbee M.L."/>
            <person name="Buchler N.E."/>
            <person name="Grigoriev I.V."/>
            <person name="Spatafora J.W."/>
            <person name="Stajich J.E."/>
            <person name="James T.Y."/>
        </authorList>
    </citation>
    <scope>NUCLEOTIDE SEQUENCE</scope>
    <source>
        <strain evidence="4">AG</strain>
    </source>
</reference>
<keyword evidence="1" id="KW-0378">Hydrolase</keyword>
<gene>
    <name evidence="4" type="ORF">K450DRAFT_163538</name>
</gene>
<feature type="region of interest" description="Disordered" evidence="2">
    <location>
        <begin position="420"/>
        <end position="458"/>
    </location>
</feature>
<dbReference type="PANTHER" id="PTHR31956:SF1">
    <property type="entry name" value="NON-SPECIFIC PHOSPHOLIPASE C1"/>
    <property type="match status" value="1"/>
</dbReference>
<proteinExistence type="predicted"/>
<sequence length="480" mass="53055">AAVALCLATEWVACASGTNTTGLEKIKHFVYFMQENRSFDHYYGTMAGVRGFNDPNVGIQSNGNSLYYQPYLLSTDWRNGAGYILPFQFTGNRAGCTAGGSNGWFPNHLALNGGKNNNWPMGNSPMSMGYETRDQLPFHFALAEEFTIADMYFQSVTASTNPNRVVWMSGTNSGRHIYPGGYSLQDNTESPTLKWSTYPQNLTTAGVSWQVFQDNDNFDDDPLKWFQYWSALPDGVEKQKGLGFLGIAEFQARAANGTLPQVSYIVGATELSEHPDNCPSAGAWLQRQVVESVMNSPLWESTALIINYDESGGFYDHVIPPQAPKSEWQPVALELGTKSSPGPGPRVPFICISPYCRGGNVFTEVSDHRSTLMLLEEWIGKDNNGGVRAPAGLISPWARQTMSSLLNLFDFENPDFSIPNLPDVATPPKDSSGNWDPTEMCENLTDPKSSPPYGKQKMPVVEKGSKRLRGYLTEGRYLVF</sequence>
<evidence type="ECO:0000313" key="4">
    <source>
        <dbReference type="EMBL" id="KAI8579851.1"/>
    </source>
</evidence>
<feature type="non-terminal residue" evidence="4">
    <location>
        <position position="480"/>
    </location>
</feature>
<dbReference type="GO" id="GO:0042578">
    <property type="term" value="F:phosphoric ester hydrolase activity"/>
    <property type="evidence" value="ECO:0007669"/>
    <property type="project" value="UniProtKB-ARBA"/>
</dbReference>
<organism evidence="4 5">
    <name type="scientific">Umbelopsis ramanniana AG</name>
    <dbReference type="NCBI Taxonomy" id="1314678"/>
    <lineage>
        <taxon>Eukaryota</taxon>
        <taxon>Fungi</taxon>
        <taxon>Fungi incertae sedis</taxon>
        <taxon>Mucoromycota</taxon>
        <taxon>Mucoromycotina</taxon>
        <taxon>Umbelopsidomycetes</taxon>
        <taxon>Umbelopsidales</taxon>
        <taxon>Umbelopsidaceae</taxon>
        <taxon>Umbelopsis</taxon>
    </lineage>
</organism>
<keyword evidence="3" id="KW-0732">Signal</keyword>
<feature type="non-terminal residue" evidence="4">
    <location>
        <position position="1"/>
    </location>
</feature>
<dbReference type="Pfam" id="PF04185">
    <property type="entry name" value="Phosphoesterase"/>
    <property type="match status" value="1"/>
</dbReference>
<dbReference type="EMBL" id="MU620917">
    <property type="protein sequence ID" value="KAI8579851.1"/>
    <property type="molecule type" value="Genomic_DNA"/>
</dbReference>
<evidence type="ECO:0000313" key="5">
    <source>
        <dbReference type="Proteomes" id="UP001206595"/>
    </source>
</evidence>
<dbReference type="InterPro" id="IPR007312">
    <property type="entry name" value="Phosphoesterase"/>
</dbReference>